<dbReference type="HOGENOM" id="CLU_2310273_0_0_1"/>
<reference evidence="2" key="3">
    <citation type="submission" date="2015-04" db="UniProtKB">
        <authorList>
            <consortium name="EnsemblPlants"/>
        </authorList>
    </citation>
    <scope>IDENTIFICATION</scope>
    <source>
        <strain evidence="2">cv. Jemalong A17</strain>
    </source>
</reference>
<protein>
    <submittedName>
        <fullName evidence="1 2">Uncharacterized protein</fullName>
    </submittedName>
</protein>
<dbReference type="EnsemblPlants" id="AES77986">
    <property type="protein sequence ID" value="AES77986"/>
    <property type="gene ID" value="MTR_7g022630"/>
</dbReference>
<evidence type="ECO:0000313" key="1">
    <source>
        <dbReference type="EMBL" id="AES77986.1"/>
    </source>
</evidence>
<evidence type="ECO:0000313" key="3">
    <source>
        <dbReference type="Proteomes" id="UP000002051"/>
    </source>
</evidence>
<proteinExistence type="predicted"/>
<organism evidence="1 3">
    <name type="scientific">Medicago truncatula</name>
    <name type="common">Barrel medic</name>
    <name type="synonym">Medicago tribuloides</name>
    <dbReference type="NCBI Taxonomy" id="3880"/>
    <lineage>
        <taxon>Eukaryota</taxon>
        <taxon>Viridiplantae</taxon>
        <taxon>Streptophyta</taxon>
        <taxon>Embryophyta</taxon>
        <taxon>Tracheophyta</taxon>
        <taxon>Spermatophyta</taxon>
        <taxon>Magnoliopsida</taxon>
        <taxon>eudicotyledons</taxon>
        <taxon>Gunneridae</taxon>
        <taxon>Pentapetalae</taxon>
        <taxon>rosids</taxon>
        <taxon>fabids</taxon>
        <taxon>Fabales</taxon>
        <taxon>Fabaceae</taxon>
        <taxon>Papilionoideae</taxon>
        <taxon>50 kb inversion clade</taxon>
        <taxon>NPAAA clade</taxon>
        <taxon>Hologalegina</taxon>
        <taxon>IRL clade</taxon>
        <taxon>Trifolieae</taxon>
        <taxon>Medicago</taxon>
    </lineage>
</organism>
<reference evidence="1 3" key="1">
    <citation type="journal article" date="2011" name="Nature">
        <title>The Medicago genome provides insight into the evolution of rhizobial symbioses.</title>
        <authorList>
            <person name="Young N.D."/>
            <person name="Debelle F."/>
            <person name="Oldroyd G.E."/>
            <person name="Geurts R."/>
            <person name="Cannon S.B."/>
            <person name="Udvardi M.K."/>
            <person name="Benedito V.A."/>
            <person name="Mayer K.F."/>
            <person name="Gouzy J."/>
            <person name="Schoof H."/>
            <person name="Van de Peer Y."/>
            <person name="Proost S."/>
            <person name="Cook D.R."/>
            <person name="Meyers B.C."/>
            <person name="Spannagl M."/>
            <person name="Cheung F."/>
            <person name="De Mita S."/>
            <person name="Krishnakumar V."/>
            <person name="Gundlach H."/>
            <person name="Zhou S."/>
            <person name="Mudge J."/>
            <person name="Bharti A.K."/>
            <person name="Murray J.D."/>
            <person name="Naoumkina M.A."/>
            <person name="Rosen B."/>
            <person name="Silverstein K.A."/>
            <person name="Tang H."/>
            <person name="Rombauts S."/>
            <person name="Zhao P.X."/>
            <person name="Zhou P."/>
            <person name="Barbe V."/>
            <person name="Bardou P."/>
            <person name="Bechner M."/>
            <person name="Bellec A."/>
            <person name="Berger A."/>
            <person name="Berges H."/>
            <person name="Bidwell S."/>
            <person name="Bisseling T."/>
            <person name="Choisne N."/>
            <person name="Couloux A."/>
            <person name="Denny R."/>
            <person name="Deshpande S."/>
            <person name="Dai X."/>
            <person name="Doyle J.J."/>
            <person name="Dudez A.M."/>
            <person name="Farmer A.D."/>
            <person name="Fouteau S."/>
            <person name="Franken C."/>
            <person name="Gibelin C."/>
            <person name="Gish J."/>
            <person name="Goldstein S."/>
            <person name="Gonzalez A.J."/>
            <person name="Green P.J."/>
            <person name="Hallab A."/>
            <person name="Hartog M."/>
            <person name="Hua A."/>
            <person name="Humphray S.J."/>
            <person name="Jeong D.H."/>
            <person name="Jing Y."/>
            <person name="Jocker A."/>
            <person name="Kenton S.M."/>
            <person name="Kim D.J."/>
            <person name="Klee K."/>
            <person name="Lai H."/>
            <person name="Lang C."/>
            <person name="Lin S."/>
            <person name="Macmil S.L."/>
            <person name="Magdelenat G."/>
            <person name="Matthews L."/>
            <person name="McCorrison J."/>
            <person name="Monaghan E.L."/>
            <person name="Mun J.H."/>
            <person name="Najar F.Z."/>
            <person name="Nicholson C."/>
            <person name="Noirot C."/>
            <person name="O'Bleness M."/>
            <person name="Paule C.R."/>
            <person name="Poulain J."/>
            <person name="Prion F."/>
            <person name="Qin B."/>
            <person name="Qu C."/>
            <person name="Retzel E.F."/>
            <person name="Riddle C."/>
            <person name="Sallet E."/>
            <person name="Samain S."/>
            <person name="Samson N."/>
            <person name="Sanders I."/>
            <person name="Saurat O."/>
            <person name="Scarpelli C."/>
            <person name="Schiex T."/>
            <person name="Segurens B."/>
            <person name="Severin A.J."/>
            <person name="Sherrier D.J."/>
            <person name="Shi R."/>
            <person name="Sims S."/>
            <person name="Singer S.R."/>
            <person name="Sinharoy S."/>
            <person name="Sterck L."/>
            <person name="Viollet A."/>
            <person name="Wang B.B."/>
            <person name="Wang K."/>
            <person name="Wang M."/>
            <person name="Wang X."/>
            <person name="Warfsmann J."/>
            <person name="Weissenbach J."/>
            <person name="White D.D."/>
            <person name="White J.D."/>
            <person name="Wiley G.B."/>
            <person name="Wincker P."/>
            <person name="Xing Y."/>
            <person name="Yang L."/>
            <person name="Yao Z."/>
            <person name="Ying F."/>
            <person name="Zhai J."/>
            <person name="Zhou L."/>
            <person name="Zuber A."/>
            <person name="Denarie J."/>
            <person name="Dixon R.A."/>
            <person name="May G.D."/>
            <person name="Schwartz D.C."/>
            <person name="Rogers J."/>
            <person name="Quetier F."/>
            <person name="Town C.D."/>
            <person name="Roe B.A."/>
        </authorList>
    </citation>
    <scope>NUCLEOTIDE SEQUENCE [LARGE SCALE GENOMIC DNA]</scope>
    <source>
        <strain evidence="1">A17</strain>
        <strain evidence="2 3">cv. Jemalong A17</strain>
    </source>
</reference>
<reference evidence="1 3" key="2">
    <citation type="journal article" date="2014" name="BMC Genomics">
        <title>An improved genome release (version Mt4.0) for the model legume Medicago truncatula.</title>
        <authorList>
            <person name="Tang H."/>
            <person name="Krishnakumar V."/>
            <person name="Bidwell S."/>
            <person name="Rosen B."/>
            <person name="Chan A."/>
            <person name="Zhou S."/>
            <person name="Gentzbittel L."/>
            <person name="Childs K.L."/>
            <person name="Yandell M."/>
            <person name="Gundlach H."/>
            <person name="Mayer K.F."/>
            <person name="Schwartz D.C."/>
            <person name="Town C.D."/>
        </authorList>
    </citation>
    <scope>GENOME REANNOTATION</scope>
    <source>
        <strain evidence="2 3">cv. Jemalong A17</strain>
    </source>
</reference>
<accession>G7KUT9</accession>
<dbReference type="Proteomes" id="UP000002051">
    <property type="component" value="Unassembled WGS sequence"/>
</dbReference>
<gene>
    <name evidence="1" type="ordered locus">MTR_7g022630</name>
</gene>
<keyword evidence="3" id="KW-1185">Reference proteome</keyword>
<sequence length="100" mass="11895">MNVRILIAHHLSPLGSSTNGKPYQCLPYQEVEDNVLTRFIPLGVWNEHNNRIFNNIQTPIMQLLDRVKYHSLWWLKVNNATFMYGFYRWWSDPMICLGID</sequence>
<dbReference type="PaxDb" id="3880-AES77986"/>
<dbReference type="AlphaFoldDB" id="G7KUT9"/>
<dbReference type="EMBL" id="CM001223">
    <property type="protein sequence ID" value="AES77986.1"/>
    <property type="molecule type" value="Genomic_DNA"/>
</dbReference>
<name>G7KUT9_MEDTR</name>
<evidence type="ECO:0000313" key="2">
    <source>
        <dbReference type="EnsemblPlants" id="AES77986"/>
    </source>
</evidence>